<dbReference type="GO" id="GO:0019628">
    <property type="term" value="P:urate catabolic process"/>
    <property type="evidence" value="ECO:0007669"/>
    <property type="project" value="UniProtKB-UniPathway"/>
</dbReference>
<dbReference type="Pfam" id="PF01557">
    <property type="entry name" value="FAA_hydrolase"/>
    <property type="match status" value="1"/>
</dbReference>
<dbReference type="InterPro" id="IPR036663">
    <property type="entry name" value="Fumarylacetoacetase_C_sf"/>
</dbReference>
<dbReference type="GO" id="GO:0008684">
    <property type="term" value="F:2-oxopent-4-enoate hydratase activity"/>
    <property type="evidence" value="ECO:0007669"/>
    <property type="project" value="TreeGrafter"/>
</dbReference>
<evidence type="ECO:0000256" key="1">
    <source>
        <dbReference type="ARBA" id="ARBA00023239"/>
    </source>
</evidence>
<evidence type="ECO:0000313" key="3">
    <source>
        <dbReference type="EMBL" id="KWF29931.1"/>
    </source>
</evidence>
<dbReference type="InterPro" id="IPR011234">
    <property type="entry name" value="Fumarylacetoacetase-like_C"/>
</dbReference>
<sequence length="264" mass="28364">MNVDRIQQVADRLRRAESSGDFIEPLHRTNAALSIDEAYAIQQINIQRRINAGSRRVGCKVGLTSAAVQRQLGVDQPDFGVLLDDMAYDDRETVPWSALSQPKIEAEVAFVIGRDIASDKPGHLDLLNAIEYVLPALEIVGSRIRDWEIGIVDTIADNASSSAFVLGNRPVKLSDVDLRLCGMVTERRGEVVSLGVGAACMGHPVNALVWLARTMAARGVPLRAGDVVLSGALGPMVNVRPGDVFDAQIQGLGAVRASFDDAEA</sequence>
<evidence type="ECO:0000313" key="4">
    <source>
        <dbReference type="Proteomes" id="UP000062912"/>
    </source>
</evidence>
<dbReference type="Proteomes" id="UP000062912">
    <property type="component" value="Unassembled WGS sequence"/>
</dbReference>
<evidence type="ECO:0000259" key="2">
    <source>
        <dbReference type="Pfam" id="PF01557"/>
    </source>
</evidence>
<dbReference type="GO" id="GO:0005737">
    <property type="term" value="C:cytoplasm"/>
    <property type="evidence" value="ECO:0007669"/>
    <property type="project" value="TreeGrafter"/>
</dbReference>
<gene>
    <name evidence="3" type="ORF">WT56_16280</name>
</gene>
<dbReference type="UniPathway" id="UPA00394"/>
<dbReference type="InterPro" id="IPR050772">
    <property type="entry name" value="Hydratase-Decarb/MhpD_sf"/>
</dbReference>
<dbReference type="RefSeq" id="WP_060241922.1">
    <property type="nucleotide sequence ID" value="NZ_LPJR01000029.1"/>
</dbReference>
<dbReference type="OrthoDB" id="9792137at2"/>
<comment type="caution">
    <text evidence="3">The sequence shown here is derived from an EMBL/GenBank/DDBJ whole genome shotgun (WGS) entry which is preliminary data.</text>
</comment>
<organism evidence="3 4">
    <name type="scientific">Burkholderia pseudomultivorans</name>
    <dbReference type="NCBI Taxonomy" id="1207504"/>
    <lineage>
        <taxon>Bacteria</taxon>
        <taxon>Pseudomonadati</taxon>
        <taxon>Pseudomonadota</taxon>
        <taxon>Betaproteobacteria</taxon>
        <taxon>Burkholderiales</taxon>
        <taxon>Burkholderiaceae</taxon>
        <taxon>Burkholderia</taxon>
        <taxon>Burkholderia cepacia complex</taxon>
    </lineage>
</organism>
<accession>A0A132EHR3</accession>
<dbReference type="PANTHER" id="PTHR30143">
    <property type="entry name" value="ACID HYDRATASE"/>
    <property type="match status" value="1"/>
</dbReference>
<dbReference type="AlphaFoldDB" id="A0A132EHR3"/>
<feature type="domain" description="Fumarylacetoacetase-like C-terminal" evidence="2">
    <location>
        <begin position="79"/>
        <end position="258"/>
    </location>
</feature>
<protein>
    <submittedName>
        <fullName evidence="3">2-keto-4-pentenoate hydratase</fullName>
    </submittedName>
</protein>
<reference evidence="3 4" key="1">
    <citation type="submission" date="2015-11" db="EMBL/GenBank/DDBJ databases">
        <title>Expanding the genomic diversity of Burkholderia species for the development of highly accurate diagnostics.</title>
        <authorList>
            <person name="Sahl J."/>
            <person name="Keim P."/>
            <person name="Wagner D."/>
        </authorList>
    </citation>
    <scope>NUCLEOTIDE SEQUENCE [LARGE SCALE GENOMIC DNA]</scope>
    <source>
        <strain evidence="3 4">MSMB368WGS</strain>
    </source>
</reference>
<dbReference type="PANTHER" id="PTHR30143:SF0">
    <property type="entry name" value="2-KETO-4-PENTENOATE HYDRATASE"/>
    <property type="match status" value="1"/>
</dbReference>
<dbReference type="SUPFAM" id="SSF56529">
    <property type="entry name" value="FAH"/>
    <property type="match status" value="1"/>
</dbReference>
<proteinExistence type="predicted"/>
<dbReference type="Gene3D" id="3.90.850.10">
    <property type="entry name" value="Fumarylacetoacetase-like, C-terminal domain"/>
    <property type="match status" value="1"/>
</dbReference>
<name>A0A132EHR3_9BURK</name>
<dbReference type="EMBL" id="LPJR01000029">
    <property type="protein sequence ID" value="KWF29931.1"/>
    <property type="molecule type" value="Genomic_DNA"/>
</dbReference>
<keyword evidence="1" id="KW-0456">Lyase</keyword>